<evidence type="ECO:0000256" key="5">
    <source>
        <dbReference type="ARBA" id="ARBA00022801"/>
    </source>
</evidence>
<gene>
    <name evidence="9" type="ORF">H7344_05225</name>
</gene>
<dbReference type="InterPro" id="IPR010182">
    <property type="entry name" value="ArgE/DapE"/>
</dbReference>
<accession>A0ABR6U6U9</accession>
<protein>
    <submittedName>
        <fullName evidence="9">ArgE/DapE family deacylase</fullName>
    </submittedName>
</protein>
<comment type="similarity">
    <text evidence="3">Belongs to the peptidase M20A family.</text>
</comment>
<evidence type="ECO:0000259" key="8">
    <source>
        <dbReference type="Pfam" id="PF07687"/>
    </source>
</evidence>
<dbReference type="NCBIfam" id="TIGR01910">
    <property type="entry name" value="DapE-ArgE"/>
    <property type="match status" value="1"/>
</dbReference>
<dbReference type="SUPFAM" id="SSF53187">
    <property type="entry name" value="Zn-dependent exopeptidases"/>
    <property type="match status" value="1"/>
</dbReference>
<comment type="cofactor">
    <cofactor evidence="2">
        <name>Zn(2+)</name>
        <dbReference type="ChEBI" id="CHEBI:29105"/>
    </cofactor>
</comment>
<evidence type="ECO:0000256" key="2">
    <source>
        <dbReference type="ARBA" id="ARBA00001947"/>
    </source>
</evidence>
<dbReference type="Pfam" id="PF01546">
    <property type="entry name" value="Peptidase_M20"/>
    <property type="match status" value="1"/>
</dbReference>
<feature type="domain" description="Peptidase M20 dimerisation" evidence="8">
    <location>
        <begin position="211"/>
        <end position="322"/>
    </location>
</feature>
<organism evidence="9 10">
    <name type="scientific">Nocardioides deserti</name>
    <dbReference type="NCBI Taxonomy" id="1588644"/>
    <lineage>
        <taxon>Bacteria</taxon>
        <taxon>Bacillati</taxon>
        <taxon>Actinomycetota</taxon>
        <taxon>Actinomycetes</taxon>
        <taxon>Propionibacteriales</taxon>
        <taxon>Nocardioidaceae</taxon>
        <taxon>Nocardioides</taxon>
    </lineage>
</organism>
<dbReference type="RefSeq" id="WP_186344936.1">
    <property type="nucleotide sequence ID" value="NZ_BMMR01000002.1"/>
</dbReference>
<evidence type="ECO:0000313" key="10">
    <source>
        <dbReference type="Proteomes" id="UP000604001"/>
    </source>
</evidence>
<evidence type="ECO:0000313" key="9">
    <source>
        <dbReference type="EMBL" id="MBC2959694.1"/>
    </source>
</evidence>
<dbReference type="PANTHER" id="PTHR43808">
    <property type="entry name" value="ACETYLORNITHINE DEACETYLASE"/>
    <property type="match status" value="1"/>
</dbReference>
<keyword evidence="6" id="KW-0862">Zinc</keyword>
<evidence type="ECO:0000256" key="7">
    <source>
        <dbReference type="ARBA" id="ARBA00023285"/>
    </source>
</evidence>
<evidence type="ECO:0000256" key="4">
    <source>
        <dbReference type="ARBA" id="ARBA00022723"/>
    </source>
</evidence>
<keyword evidence="4" id="KW-0479">Metal-binding</keyword>
<dbReference type="EMBL" id="JACMYC010000002">
    <property type="protein sequence ID" value="MBC2959694.1"/>
    <property type="molecule type" value="Genomic_DNA"/>
</dbReference>
<keyword evidence="5" id="KW-0378">Hydrolase</keyword>
<evidence type="ECO:0000256" key="6">
    <source>
        <dbReference type="ARBA" id="ARBA00022833"/>
    </source>
</evidence>
<proteinExistence type="inferred from homology"/>
<comment type="caution">
    <text evidence="9">The sequence shown here is derived from an EMBL/GenBank/DDBJ whole genome shotgun (WGS) entry which is preliminary data.</text>
</comment>
<dbReference type="InterPro" id="IPR011650">
    <property type="entry name" value="Peptidase_M20_dimer"/>
</dbReference>
<comment type="cofactor">
    <cofactor evidence="1">
        <name>Co(2+)</name>
        <dbReference type="ChEBI" id="CHEBI:48828"/>
    </cofactor>
</comment>
<reference evidence="9 10" key="1">
    <citation type="submission" date="2020-08" db="EMBL/GenBank/DDBJ databases">
        <title>novel species in genus Nocardioides.</title>
        <authorList>
            <person name="Zhang G."/>
        </authorList>
    </citation>
    <scope>NUCLEOTIDE SEQUENCE [LARGE SCALE GENOMIC DNA]</scope>
    <source>
        <strain evidence="9 10">SC8A-24</strain>
    </source>
</reference>
<dbReference type="Gene3D" id="3.40.630.10">
    <property type="entry name" value="Zn peptidases"/>
    <property type="match status" value="1"/>
</dbReference>
<sequence>MTHRDLSDTELRALAFVDERELARDLLDLVAVPSVVGSDAECDVQHLLAKQLRELDLDVDLWQLDLPALTADPGFPGMEVPRVEAWGLVAGSGPVAGGEGREPELVLQGHVDVVPEGDPAQWRTAPFRPYVDAAGNLHGRGACDMKAGVVANLAAVRAIRAAGIELAKPYALHLVVGEEDGGLGAFATLARGHRGKACVITEPTSGTITTANAGALTFELRVPGAATHGSTAYVGHSAIDAYLPLHAALADLERRRNADVHPLMAEYPVAYPISVGTLRAGDWASTVPDLLVAEGRLGVALGEDADDARAALEDAVAGAAARDPWLRDHPPVVAWTGGQFGAGQYAGDAGALHDLVATAHVDVTGGPRPRERGAPYGSDLRLYAAAGTPTLHYGPGDVRLAHSPHEAVPLAELTAVTETLVLALLRACA</sequence>
<name>A0ABR6U6U9_9ACTN</name>
<dbReference type="InterPro" id="IPR036264">
    <property type="entry name" value="Bact_exopeptidase_dim_dom"/>
</dbReference>
<dbReference type="SUPFAM" id="SSF55031">
    <property type="entry name" value="Bacterial exopeptidase dimerisation domain"/>
    <property type="match status" value="1"/>
</dbReference>
<evidence type="ECO:0000256" key="1">
    <source>
        <dbReference type="ARBA" id="ARBA00001941"/>
    </source>
</evidence>
<dbReference type="PANTHER" id="PTHR43808:SF25">
    <property type="entry name" value="PEPTIDASE M20 DIMERISATION DOMAIN-CONTAINING PROTEIN"/>
    <property type="match status" value="1"/>
</dbReference>
<dbReference type="InterPro" id="IPR002933">
    <property type="entry name" value="Peptidase_M20"/>
</dbReference>
<dbReference type="InterPro" id="IPR050072">
    <property type="entry name" value="Peptidase_M20A"/>
</dbReference>
<keyword evidence="7" id="KW-0170">Cobalt</keyword>
<dbReference type="Pfam" id="PF07687">
    <property type="entry name" value="M20_dimer"/>
    <property type="match status" value="1"/>
</dbReference>
<keyword evidence="10" id="KW-1185">Reference proteome</keyword>
<evidence type="ECO:0000256" key="3">
    <source>
        <dbReference type="ARBA" id="ARBA00006247"/>
    </source>
</evidence>
<dbReference type="Gene3D" id="3.30.70.360">
    <property type="match status" value="1"/>
</dbReference>
<dbReference type="Proteomes" id="UP000604001">
    <property type="component" value="Unassembled WGS sequence"/>
</dbReference>